<evidence type="ECO:0000313" key="2">
    <source>
        <dbReference type="Proteomes" id="UP000828390"/>
    </source>
</evidence>
<reference evidence="1" key="2">
    <citation type="submission" date="2020-11" db="EMBL/GenBank/DDBJ databases">
        <authorList>
            <person name="McCartney M.A."/>
            <person name="Auch B."/>
            <person name="Kono T."/>
            <person name="Mallez S."/>
            <person name="Becker A."/>
            <person name="Gohl D.M."/>
            <person name="Silverstein K.A.T."/>
            <person name="Koren S."/>
            <person name="Bechman K.B."/>
            <person name="Herman A."/>
            <person name="Abrahante J.E."/>
            <person name="Garbe J."/>
        </authorList>
    </citation>
    <scope>NUCLEOTIDE SEQUENCE</scope>
    <source>
        <strain evidence="1">Duluth1</strain>
        <tissue evidence="1">Whole animal</tissue>
    </source>
</reference>
<comment type="caution">
    <text evidence="1">The sequence shown here is derived from an EMBL/GenBank/DDBJ whole genome shotgun (WGS) entry which is preliminary data.</text>
</comment>
<dbReference type="Proteomes" id="UP000828390">
    <property type="component" value="Unassembled WGS sequence"/>
</dbReference>
<protein>
    <submittedName>
        <fullName evidence="1">Uncharacterized protein</fullName>
    </submittedName>
</protein>
<sequence length="99" mass="11543">MATPSGSVPFASSCSAMDVPYTTQQYRKRKIKQQQLGVHTRKYTKKSDKIMCKKCVQERTSAIHRQYFGNWYCSTTATTSFEAWKELLMDRGYGRRKDE</sequence>
<keyword evidence="2" id="KW-1185">Reference proteome</keyword>
<gene>
    <name evidence="1" type="ORF">DPMN_090518</name>
</gene>
<reference evidence="1" key="1">
    <citation type="journal article" date="2019" name="bioRxiv">
        <title>The Genome of the Zebra Mussel, Dreissena polymorpha: A Resource for Invasive Species Research.</title>
        <authorList>
            <person name="McCartney M.A."/>
            <person name="Auch B."/>
            <person name="Kono T."/>
            <person name="Mallez S."/>
            <person name="Zhang Y."/>
            <person name="Obille A."/>
            <person name="Becker A."/>
            <person name="Abrahante J.E."/>
            <person name="Garbe J."/>
            <person name="Badalamenti J.P."/>
            <person name="Herman A."/>
            <person name="Mangelson H."/>
            <person name="Liachko I."/>
            <person name="Sullivan S."/>
            <person name="Sone E.D."/>
            <person name="Koren S."/>
            <person name="Silverstein K.A.T."/>
            <person name="Beckman K.B."/>
            <person name="Gohl D.M."/>
        </authorList>
    </citation>
    <scope>NUCLEOTIDE SEQUENCE</scope>
    <source>
        <strain evidence="1">Duluth1</strain>
        <tissue evidence="1">Whole animal</tissue>
    </source>
</reference>
<evidence type="ECO:0000313" key="1">
    <source>
        <dbReference type="EMBL" id="KAH3848161.1"/>
    </source>
</evidence>
<name>A0A9D4QYA2_DREPO</name>
<dbReference type="AlphaFoldDB" id="A0A9D4QYA2"/>
<accession>A0A9D4QYA2</accession>
<organism evidence="1 2">
    <name type="scientific">Dreissena polymorpha</name>
    <name type="common">Zebra mussel</name>
    <name type="synonym">Mytilus polymorpha</name>
    <dbReference type="NCBI Taxonomy" id="45954"/>
    <lineage>
        <taxon>Eukaryota</taxon>
        <taxon>Metazoa</taxon>
        <taxon>Spiralia</taxon>
        <taxon>Lophotrochozoa</taxon>
        <taxon>Mollusca</taxon>
        <taxon>Bivalvia</taxon>
        <taxon>Autobranchia</taxon>
        <taxon>Heteroconchia</taxon>
        <taxon>Euheterodonta</taxon>
        <taxon>Imparidentia</taxon>
        <taxon>Neoheterodontei</taxon>
        <taxon>Myida</taxon>
        <taxon>Dreissenoidea</taxon>
        <taxon>Dreissenidae</taxon>
        <taxon>Dreissena</taxon>
    </lineage>
</organism>
<dbReference type="EMBL" id="JAIWYP010000003">
    <property type="protein sequence ID" value="KAH3848161.1"/>
    <property type="molecule type" value="Genomic_DNA"/>
</dbReference>
<proteinExistence type="predicted"/>